<dbReference type="Pfam" id="PF12685">
    <property type="entry name" value="SpoIIIAH"/>
    <property type="match status" value="1"/>
</dbReference>
<gene>
    <name evidence="2" type="ORF">IAB90_03625</name>
</gene>
<evidence type="ECO:0000313" key="3">
    <source>
        <dbReference type="Proteomes" id="UP000824179"/>
    </source>
</evidence>
<evidence type="ECO:0000313" key="2">
    <source>
        <dbReference type="EMBL" id="HIR39453.1"/>
    </source>
</evidence>
<dbReference type="EMBL" id="DVHB01000062">
    <property type="protein sequence ID" value="HIR39453.1"/>
    <property type="molecule type" value="Genomic_DNA"/>
</dbReference>
<sequence length="161" mass="17761">MTKKKKIIVMSSLVFLLALTAVLNVLLAQNNAAQAGETVTTANYFATYRSERTTTRSEELLQLDSIIALYDETSEEYAEAVAMKMDIVEVMEQELQLETMIKSLGFSDAVVSIGVDSENVNVFINSDELDMDTALSIYDMLRNEAGIAAGNIIIMPVYSEI</sequence>
<name>A0A9D1DB71_9FIRM</name>
<reference evidence="2" key="2">
    <citation type="journal article" date="2021" name="PeerJ">
        <title>Extensive microbial diversity within the chicken gut microbiome revealed by metagenomics and culture.</title>
        <authorList>
            <person name="Gilroy R."/>
            <person name="Ravi A."/>
            <person name="Getino M."/>
            <person name="Pursley I."/>
            <person name="Horton D.L."/>
            <person name="Alikhan N.F."/>
            <person name="Baker D."/>
            <person name="Gharbi K."/>
            <person name="Hall N."/>
            <person name="Watson M."/>
            <person name="Adriaenssens E.M."/>
            <person name="Foster-Nyarko E."/>
            <person name="Jarju S."/>
            <person name="Secka A."/>
            <person name="Antonio M."/>
            <person name="Oren A."/>
            <person name="Chaudhuri R.R."/>
            <person name="La Ragione R."/>
            <person name="Hildebrand F."/>
            <person name="Pallen M.J."/>
        </authorList>
    </citation>
    <scope>NUCLEOTIDE SEQUENCE</scope>
    <source>
        <strain evidence="2">ChiW25-3613</strain>
    </source>
</reference>
<feature type="chain" id="PRO_5038986138" evidence="1">
    <location>
        <begin position="36"/>
        <end position="161"/>
    </location>
</feature>
<dbReference type="Proteomes" id="UP000824179">
    <property type="component" value="Unassembled WGS sequence"/>
</dbReference>
<dbReference type="Gene3D" id="1.10.287.4300">
    <property type="entry name" value="Stage III sporulation protein AH-like"/>
    <property type="match status" value="1"/>
</dbReference>
<comment type="caution">
    <text evidence="2">The sequence shown here is derived from an EMBL/GenBank/DDBJ whole genome shotgun (WGS) entry which is preliminary data.</text>
</comment>
<proteinExistence type="predicted"/>
<dbReference type="AlphaFoldDB" id="A0A9D1DB71"/>
<keyword evidence="1" id="KW-0732">Signal</keyword>
<evidence type="ECO:0000256" key="1">
    <source>
        <dbReference type="SAM" id="SignalP"/>
    </source>
</evidence>
<dbReference type="InterPro" id="IPR024232">
    <property type="entry name" value="SpoIIIAH"/>
</dbReference>
<protein>
    <submittedName>
        <fullName evidence="2">SpoIIIAH-like family protein</fullName>
    </submittedName>
</protein>
<feature type="signal peptide" evidence="1">
    <location>
        <begin position="1"/>
        <end position="35"/>
    </location>
</feature>
<dbReference type="InterPro" id="IPR038503">
    <property type="entry name" value="SpoIIIAH_sf"/>
</dbReference>
<reference evidence="2" key="1">
    <citation type="submission" date="2020-10" db="EMBL/GenBank/DDBJ databases">
        <authorList>
            <person name="Gilroy R."/>
        </authorList>
    </citation>
    <scope>NUCLEOTIDE SEQUENCE</scope>
    <source>
        <strain evidence="2">ChiW25-3613</strain>
    </source>
</reference>
<accession>A0A9D1DB71</accession>
<organism evidence="2 3">
    <name type="scientific">Candidatus Coproplasma stercoripullorum</name>
    <dbReference type="NCBI Taxonomy" id="2840751"/>
    <lineage>
        <taxon>Bacteria</taxon>
        <taxon>Bacillati</taxon>
        <taxon>Bacillota</taxon>
        <taxon>Clostridia</taxon>
        <taxon>Eubacteriales</taxon>
        <taxon>Candidatus Coproplasma</taxon>
    </lineage>
</organism>